<dbReference type="PANTHER" id="PTHR43630">
    <property type="entry name" value="POLY-BETA-1,6-N-ACETYL-D-GLUCOSAMINE SYNTHASE"/>
    <property type="match status" value="1"/>
</dbReference>
<keyword evidence="2" id="KW-0328">Glycosyltransferase</keyword>
<proteinExistence type="inferred from homology"/>
<keyword evidence="4" id="KW-0812">Transmembrane</keyword>
<evidence type="ECO:0000259" key="5">
    <source>
        <dbReference type="Pfam" id="PF00535"/>
    </source>
</evidence>
<dbReference type="RefSeq" id="WP_183948831.1">
    <property type="nucleotide sequence ID" value="NZ_JACHHX010000015.1"/>
</dbReference>
<keyword evidence="4" id="KW-0472">Membrane</keyword>
<feature type="transmembrane region" description="Helical" evidence="4">
    <location>
        <begin position="364"/>
        <end position="388"/>
    </location>
</feature>
<comment type="caution">
    <text evidence="6">The sequence shown here is derived from an EMBL/GenBank/DDBJ whole genome shotgun (WGS) entry which is preliminary data.</text>
</comment>
<accession>A0A7W8DF51</accession>
<dbReference type="EMBL" id="JACHHX010000015">
    <property type="protein sequence ID" value="MBB5016158.1"/>
    <property type="molecule type" value="Genomic_DNA"/>
</dbReference>
<dbReference type="InterPro" id="IPR001173">
    <property type="entry name" value="Glyco_trans_2-like"/>
</dbReference>
<feature type="domain" description="Glycosyltransferase 2-like" evidence="5">
    <location>
        <begin position="42"/>
        <end position="211"/>
    </location>
</feature>
<gene>
    <name evidence="6" type="ORF">HNQ58_002069</name>
</gene>
<dbReference type="GO" id="GO:0016757">
    <property type="term" value="F:glycosyltransferase activity"/>
    <property type="evidence" value="ECO:0007669"/>
    <property type="project" value="UniProtKB-KW"/>
</dbReference>
<evidence type="ECO:0000313" key="7">
    <source>
        <dbReference type="Proteomes" id="UP000519004"/>
    </source>
</evidence>
<evidence type="ECO:0000256" key="4">
    <source>
        <dbReference type="SAM" id="Phobius"/>
    </source>
</evidence>
<dbReference type="PANTHER" id="PTHR43630:SF1">
    <property type="entry name" value="POLY-BETA-1,6-N-ACETYL-D-GLUCOSAMINE SYNTHASE"/>
    <property type="match status" value="1"/>
</dbReference>
<reference evidence="6 7" key="1">
    <citation type="submission" date="2020-08" db="EMBL/GenBank/DDBJ databases">
        <title>Genomic Encyclopedia of Type Strains, Phase IV (KMG-IV): sequencing the most valuable type-strain genomes for metagenomic binning, comparative biology and taxonomic classification.</title>
        <authorList>
            <person name="Goeker M."/>
        </authorList>
    </citation>
    <scope>NUCLEOTIDE SEQUENCE [LARGE SCALE GENOMIC DNA]</scope>
    <source>
        <strain evidence="6 7">DSM 25897</strain>
    </source>
</reference>
<name>A0A7W8DF51_9GAMM</name>
<feature type="transmembrane region" description="Helical" evidence="4">
    <location>
        <begin position="394"/>
        <end position="412"/>
    </location>
</feature>
<sequence>MATAPWFVISPNTLLSVIGLLRGPDKTVPTPAEDWRQAVVDVVIPAYKEEDNIIHCLASVARQTLRPRQIIVVDDGGGDATCDYARAYARATGLNLVVIERQTSIGKTPTIKRQAREFDADVEFILDGDTFLESENYIERCVQELYQGVGIASACGTILPMRLKDRRRLAQTPEFRQFLGDAEFDDPQARRGPLHMAWWWLTNLYRECLYLFLQRFVYMGQMVFFGSITNPVGCAVAYRRKYIKDLFDRYEPIFGDDLTNSEDIFIGFALLNEGYRNIQLQDVIARTEEPEATRLPRQIYLWSSSFLQSCYYFDSLLRSPFKAFARWRKRRADEKARVHELRKVQEQYRQAFGEKITQQYGRPIGWVLFMSAFEKVGFPTALIIMLILQLWEPLVVTMLAEMILALSILVYVSRGERIKAFFKGLLITPVRYVMLVFDAFTIGRFATDLWITGNRQWRK</sequence>
<protein>
    <submittedName>
        <fullName evidence="6">Glycosyltransferase involved in cell wall biosynthesis</fullName>
    </submittedName>
</protein>
<keyword evidence="4" id="KW-1133">Transmembrane helix</keyword>
<dbReference type="AlphaFoldDB" id="A0A7W8DF51"/>
<organism evidence="6 7">
    <name type="scientific">Rehaibacterium terrae</name>
    <dbReference type="NCBI Taxonomy" id="1341696"/>
    <lineage>
        <taxon>Bacteria</taxon>
        <taxon>Pseudomonadati</taxon>
        <taxon>Pseudomonadota</taxon>
        <taxon>Gammaproteobacteria</taxon>
        <taxon>Lysobacterales</taxon>
        <taxon>Lysobacteraceae</taxon>
        <taxon>Rehaibacterium</taxon>
    </lineage>
</organism>
<evidence type="ECO:0000313" key="6">
    <source>
        <dbReference type="EMBL" id="MBB5016158.1"/>
    </source>
</evidence>
<evidence type="ECO:0000256" key="3">
    <source>
        <dbReference type="ARBA" id="ARBA00022679"/>
    </source>
</evidence>
<dbReference type="Gene3D" id="3.90.550.10">
    <property type="entry name" value="Spore Coat Polysaccharide Biosynthesis Protein SpsA, Chain A"/>
    <property type="match status" value="1"/>
</dbReference>
<keyword evidence="3 6" id="KW-0808">Transferase</keyword>
<keyword evidence="7" id="KW-1185">Reference proteome</keyword>
<evidence type="ECO:0000256" key="1">
    <source>
        <dbReference type="ARBA" id="ARBA00006739"/>
    </source>
</evidence>
<dbReference type="Pfam" id="PF00535">
    <property type="entry name" value="Glycos_transf_2"/>
    <property type="match status" value="1"/>
</dbReference>
<comment type="similarity">
    <text evidence="1">Belongs to the glycosyltransferase 2 family.</text>
</comment>
<dbReference type="Proteomes" id="UP000519004">
    <property type="component" value="Unassembled WGS sequence"/>
</dbReference>
<feature type="transmembrane region" description="Helical" evidence="4">
    <location>
        <begin position="216"/>
        <end position="238"/>
    </location>
</feature>
<evidence type="ECO:0000256" key="2">
    <source>
        <dbReference type="ARBA" id="ARBA00022676"/>
    </source>
</evidence>
<dbReference type="SUPFAM" id="SSF53448">
    <property type="entry name" value="Nucleotide-diphospho-sugar transferases"/>
    <property type="match status" value="1"/>
</dbReference>
<dbReference type="InterPro" id="IPR029044">
    <property type="entry name" value="Nucleotide-diphossugar_trans"/>
</dbReference>